<accession>A0AAU7CN93</accession>
<name>A0AAU7CN93_9BACT</name>
<dbReference type="AlphaFoldDB" id="A0AAU7CN93"/>
<organism evidence="1">
    <name type="scientific">Singulisphaera sp. Ch08</name>
    <dbReference type="NCBI Taxonomy" id="3120278"/>
    <lineage>
        <taxon>Bacteria</taxon>
        <taxon>Pseudomonadati</taxon>
        <taxon>Planctomycetota</taxon>
        <taxon>Planctomycetia</taxon>
        <taxon>Isosphaerales</taxon>
        <taxon>Isosphaeraceae</taxon>
        <taxon>Singulisphaera</taxon>
    </lineage>
</organism>
<dbReference type="EMBL" id="CP155447">
    <property type="protein sequence ID" value="XBH06582.1"/>
    <property type="molecule type" value="Genomic_DNA"/>
</dbReference>
<evidence type="ECO:0008006" key="2">
    <source>
        <dbReference type="Google" id="ProtNLM"/>
    </source>
</evidence>
<reference evidence="1" key="1">
    <citation type="submission" date="2024-05" db="EMBL/GenBank/DDBJ databases">
        <title>Planctomycetes of the genus Singulisphaera possess chitinolytic capabilities.</title>
        <authorList>
            <person name="Ivanova A."/>
        </authorList>
    </citation>
    <scope>NUCLEOTIDE SEQUENCE</scope>
    <source>
        <strain evidence="1">Ch08T</strain>
    </source>
</reference>
<protein>
    <recommendedName>
        <fullName evidence="2">DUF4279 domain-containing protein</fullName>
    </recommendedName>
</protein>
<gene>
    <name evidence="1" type="ORF">V5E97_11235</name>
</gene>
<dbReference type="RefSeq" id="WP_406699433.1">
    <property type="nucleotide sequence ID" value="NZ_CP155447.1"/>
</dbReference>
<sequence>MVAVLRADGTLFDPEQFIAESNLEACKLYRKDEPLFPKSKPEGKKHSTSGITFIASNADFHDFCGQIEEATSFLEINWNELSRLRDFPGIESVTLDFGIAQRDVMVQCDFLPPSLIRLAGELGLGIEITQYPTGEDEEESGTD</sequence>
<evidence type="ECO:0000313" key="1">
    <source>
        <dbReference type="EMBL" id="XBH06582.1"/>
    </source>
</evidence>
<proteinExistence type="predicted"/>